<reference evidence="12" key="1">
    <citation type="submission" date="2016-09" db="EMBL/GenBank/DDBJ databases">
        <authorList>
            <person name="Gulvik C.A."/>
        </authorList>
    </citation>
    <scope>NUCLEOTIDE SEQUENCE [LARGE SCALE GENOMIC DNA]</scope>
    <source>
        <strain evidence="12">LMG 26306</strain>
    </source>
</reference>
<evidence type="ECO:0000256" key="5">
    <source>
        <dbReference type="ARBA" id="ARBA00023244"/>
    </source>
</evidence>
<gene>
    <name evidence="11" type="ORF">BCR23_08060</name>
</gene>
<dbReference type="Proteomes" id="UP000094764">
    <property type="component" value="Unassembled WGS sequence"/>
</dbReference>
<dbReference type="AlphaFoldDB" id="A0A1E5GRS0"/>
<sequence>MKKILLTRLIEDNCEDRLYFQKKGFETIEIPLLSLKIRKLEQTFETMLEKSEWIFLTSQHGAEFFFQQILTDRLQHTLESKKFAVIGEKTANILLKNNVEIDFLSPNPTKASLFKSWTACEFPPTTIFYPKSNLADNNGEAELVQTGQCLLTTILYDNFFSEKNRQRLKQYLLDEKIAAVYLASPSLWRRFLSVFIETGLKNIPDLYCLGDTTKQVIIEDGYEVRIKAKA</sequence>
<keyword evidence="4 9" id="KW-0456">Lyase</keyword>
<dbReference type="Pfam" id="PF02602">
    <property type="entry name" value="HEM4"/>
    <property type="match status" value="1"/>
</dbReference>
<protein>
    <recommendedName>
        <fullName evidence="7 9">Uroporphyrinogen-III synthase</fullName>
        <ecNumber evidence="3 9">4.2.1.75</ecNumber>
    </recommendedName>
</protein>
<dbReference type="GO" id="GO:0006780">
    <property type="term" value="P:uroporphyrinogen III biosynthetic process"/>
    <property type="evidence" value="ECO:0007669"/>
    <property type="project" value="UniProtKB-UniRule"/>
</dbReference>
<name>A0A1E5GRS0_9ENTE</name>
<comment type="similarity">
    <text evidence="2 9">Belongs to the uroporphyrinogen-III synthase family.</text>
</comment>
<keyword evidence="5 9" id="KW-0627">Porphyrin biosynthesis</keyword>
<dbReference type="UniPathway" id="UPA00251">
    <property type="reaction ID" value="UER00320"/>
</dbReference>
<dbReference type="OrthoDB" id="2181978at2"/>
<organism evidence="11 12">
    <name type="scientific">Enterococcus quebecensis</name>
    <dbReference type="NCBI Taxonomy" id="903983"/>
    <lineage>
        <taxon>Bacteria</taxon>
        <taxon>Bacillati</taxon>
        <taxon>Bacillota</taxon>
        <taxon>Bacilli</taxon>
        <taxon>Lactobacillales</taxon>
        <taxon>Enterococcaceae</taxon>
        <taxon>Enterococcus</taxon>
    </lineage>
</organism>
<accession>A0A1E5GRS0</accession>
<evidence type="ECO:0000313" key="12">
    <source>
        <dbReference type="Proteomes" id="UP000094764"/>
    </source>
</evidence>
<dbReference type="EC" id="4.2.1.75" evidence="3 9"/>
<dbReference type="RefSeq" id="WP_069635298.1">
    <property type="nucleotide sequence ID" value="NZ_JXKZ01000010.1"/>
</dbReference>
<comment type="function">
    <text evidence="6 9">Catalyzes cyclization of the linear tetrapyrrole, hydroxymethylbilane, to the macrocyclic uroporphyrinogen III.</text>
</comment>
<comment type="catalytic activity">
    <reaction evidence="8 9">
        <text>hydroxymethylbilane = uroporphyrinogen III + H2O</text>
        <dbReference type="Rhea" id="RHEA:18965"/>
        <dbReference type="ChEBI" id="CHEBI:15377"/>
        <dbReference type="ChEBI" id="CHEBI:57308"/>
        <dbReference type="ChEBI" id="CHEBI:57845"/>
        <dbReference type="EC" id="4.2.1.75"/>
    </reaction>
</comment>
<comment type="pathway">
    <text evidence="1 9">Porphyrin-containing compound metabolism; protoporphyrin-IX biosynthesis; coproporphyrinogen-III from 5-aminolevulinate: step 3/4.</text>
</comment>
<evidence type="ECO:0000256" key="8">
    <source>
        <dbReference type="ARBA" id="ARBA00048617"/>
    </source>
</evidence>
<evidence type="ECO:0000256" key="4">
    <source>
        <dbReference type="ARBA" id="ARBA00023239"/>
    </source>
</evidence>
<dbReference type="InterPro" id="IPR036108">
    <property type="entry name" value="4pyrrol_syn_uPrphyn_synt_sf"/>
</dbReference>
<dbReference type="EMBL" id="MIKB01000015">
    <property type="protein sequence ID" value="OEG15414.1"/>
    <property type="molecule type" value="Genomic_DNA"/>
</dbReference>
<dbReference type="CDD" id="cd06578">
    <property type="entry name" value="HemD"/>
    <property type="match status" value="1"/>
</dbReference>
<dbReference type="PANTHER" id="PTHR38042:SF1">
    <property type="entry name" value="UROPORPHYRINOGEN-III SYNTHASE, CHLOROPLASTIC"/>
    <property type="match status" value="1"/>
</dbReference>
<evidence type="ECO:0000256" key="6">
    <source>
        <dbReference type="ARBA" id="ARBA00037589"/>
    </source>
</evidence>
<dbReference type="InterPro" id="IPR003754">
    <property type="entry name" value="4pyrrol_synth_uPrphyn_synth"/>
</dbReference>
<dbReference type="InterPro" id="IPR039793">
    <property type="entry name" value="UROS/Hem4"/>
</dbReference>
<evidence type="ECO:0000256" key="2">
    <source>
        <dbReference type="ARBA" id="ARBA00008133"/>
    </source>
</evidence>
<keyword evidence="12" id="KW-1185">Reference proteome</keyword>
<evidence type="ECO:0000256" key="9">
    <source>
        <dbReference type="RuleBase" id="RU366031"/>
    </source>
</evidence>
<evidence type="ECO:0000256" key="7">
    <source>
        <dbReference type="ARBA" id="ARBA00040167"/>
    </source>
</evidence>
<evidence type="ECO:0000256" key="1">
    <source>
        <dbReference type="ARBA" id="ARBA00004772"/>
    </source>
</evidence>
<feature type="domain" description="Tetrapyrrole biosynthesis uroporphyrinogen III synthase" evidence="10">
    <location>
        <begin position="20"/>
        <end position="226"/>
    </location>
</feature>
<proteinExistence type="inferred from homology"/>
<dbReference type="SUPFAM" id="SSF69618">
    <property type="entry name" value="HemD-like"/>
    <property type="match status" value="1"/>
</dbReference>
<evidence type="ECO:0000313" key="11">
    <source>
        <dbReference type="EMBL" id="OEG15414.1"/>
    </source>
</evidence>
<evidence type="ECO:0000259" key="10">
    <source>
        <dbReference type="Pfam" id="PF02602"/>
    </source>
</evidence>
<comment type="caution">
    <text evidence="11">The sequence shown here is derived from an EMBL/GenBank/DDBJ whole genome shotgun (WGS) entry which is preliminary data.</text>
</comment>
<dbReference type="STRING" id="903983.BCR23_08060"/>
<dbReference type="GO" id="GO:0006782">
    <property type="term" value="P:protoporphyrinogen IX biosynthetic process"/>
    <property type="evidence" value="ECO:0007669"/>
    <property type="project" value="UniProtKB-UniRule"/>
</dbReference>
<dbReference type="GO" id="GO:0004852">
    <property type="term" value="F:uroporphyrinogen-III synthase activity"/>
    <property type="evidence" value="ECO:0007669"/>
    <property type="project" value="UniProtKB-UniRule"/>
</dbReference>
<dbReference type="Gene3D" id="3.40.50.10090">
    <property type="match status" value="2"/>
</dbReference>
<dbReference type="PANTHER" id="PTHR38042">
    <property type="entry name" value="UROPORPHYRINOGEN-III SYNTHASE, CHLOROPLASTIC"/>
    <property type="match status" value="1"/>
</dbReference>
<evidence type="ECO:0000256" key="3">
    <source>
        <dbReference type="ARBA" id="ARBA00013109"/>
    </source>
</evidence>